<proteinExistence type="predicted"/>
<organism evidence="3 4">
    <name type="scientific">Microbulbifer echini</name>
    <dbReference type="NCBI Taxonomy" id="1529067"/>
    <lineage>
        <taxon>Bacteria</taxon>
        <taxon>Pseudomonadati</taxon>
        <taxon>Pseudomonadota</taxon>
        <taxon>Gammaproteobacteria</taxon>
        <taxon>Cellvibrionales</taxon>
        <taxon>Microbulbiferaceae</taxon>
        <taxon>Microbulbifer</taxon>
    </lineage>
</organism>
<evidence type="ECO:0000259" key="2">
    <source>
        <dbReference type="Pfam" id="PF23666"/>
    </source>
</evidence>
<feature type="region of interest" description="Disordered" evidence="1">
    <location>
        <begin position="104"/>
        <end position="123"/>
    </location>
</feature>
<comment type="caution">
    <text evidence="3">The sequence shown here is derived from an EMBL/GenBank/DDBJ whole genome shotgun (WGS) entry which is preliminary data.</text>
</comment>
<reference evidence="3 4" key="1">
    <citation type="submission" date="2024-08" db="EMBL/GenBank/DDBJ databases">
        <authorList>
            <person name="Ishaq N."/>
        </authorList>
    </citation>
    <scope>NUCLEOTIDE SEQUENCE [LARGE SCALE GENOMIC DNA]</scope>
    <source>
        <strain evidence="3 4">JCM 30400</strain>
    </source>
</reference>
<evidence type="ECO:0000313" key="4">
    <source>
        <dbReference type="Proteomes" id="UP001569414"/>
    </source>
</evidence>
<feature type="domain" description="Rcc01698-like C-terminal" evidence="2">
    <location>
        <begin position="10"/>
        <end position="72"/>
    </location>
</feature>
<keyword evidence="4" id="KW-1185">Reference proteome</keyword>
<sequence>MRRKPFYDTGDALENRTLADLLNRQNRALIGNEIISFGEAEEISTGVWELGYFLRGRLGTTPTNHPAGTRFVLLKRNTLNHIPTERYNLEQTLNFRATSIGRAKETSTSGTFSGASHTEPATANLSLTAQAASWLPSGSE</sequence>
<gene>
    <name evidence="3" type="ORF">ACCI51_18660</name>
</gene>
<evidence type="ECO:0000313" key="3">
    <source>
        <dbReference type="EMBL" id="MFA0792563.1"/>
    </source>
</evidence>
<name>A0ABV4NST3_9GAMM</name>
<protein>
    <recommendedName>
        <fullName evidence="2">Rcc01698-like C-terminal domain-containing protein</fullName>
    </recommendedName>
</protein>
<feature type="compositionally biased region" description="Polar residues" evidence="1">
    <location>
        <begin position="106"/>
        <end position="123"/>
    </location>
</feature>
<dbReference type="RefSeq" id="WP_299589456.1">
    <property type="nucleotide sequence ID" value="NZ_JBGMEL010000030.1"/>
</dbReference>
<dbReference type="EMBL" id="JBGMEL010000030">
    <property type="protein sequence ID" value="MFA0792563.1"/>
    <property type="molecule type" value="Genomic_DNA"/>
</dbReference>
<dbReference type="Proteomes" id="UP001569414">
    <property type="component" value="Unassembled WGS sequence"/>
</dbReference>
<accession>A0ABV4NST3</accession>
<evidence type="ECO:0000256" key="1">
    <source>
        <dbReference type="SAM" id="MobiDB-lite"/>
    </source>
</evidence>
<dbReference type="InterPro" id="IPR056490">
    <property type="entry name" value="Rcc01698_C"/>
</dbReference>
<dbReference type="Pfam" id="PF23666">
    <property type="entry name" value="Rcc01698_C"/>
    <property type="match status" value="1"/>
</dbReference>